<organism evidence="1 2">
    <name type="scientific">Daphnia magna</name>
    <dbReference type="NCBI Taxonomy" id="35525"/>
    <lineage>
        <taxon>Eukaryota</taxon>
        <taxon>Metazoa</taxon>
        <taxon>Ecdysozoa</taxon>
        <taxon>Arthropoda</taxon>
        <taxon>Crustacea</taxon>
        <taxon>Branchiopoda</taxon>
        <taxon>Diplostraca</taxon>
        <taxon>Cladocera</taxon>
        <taxon>Anomopoda</taxon>
        <taxon>Daphniidae</taxon>
        <taxon>Daphnia</taxon>
    </lineage>
</organism>
<protein>
    <submittedName>
        <fullName evidence="1">Uncharacterized protein</fullName>
    </submittedName>
</protein>
<reference evidence="1 2" key="1">
    <citation type="journal article" date="2023" name="Nucleic Acids Res.">
        <title>The hologenome of Daphnia magna reveals possible DNA methylation and microbiome-mediated evolution of the host genome.</title>
        <authorList>
            <person name="Chaturvedi A."/>
            <person name="Li X."/>
            <person name="Dhandapani V."/>
            <person name="Marshall H."/>
            <person name="Kissane S."/>
            <person name="Cuenca-Cambronero M."/>
            <person name="Asole G."/>
            <person name="Calvet F."/>
            <person name="Ruiz-Romero M."/>
            <person name="Marangio P."/>
            <person name="Guigo R."/>
            <person name="Rago D."/>
            <person name="Mirbahai L."/>
            <person name="Eastwood N."/>
            <person name="Colbourne J.K."/>
            <person name="Zhou J."/>
            <person name="Mallon E."/>
            <person name="Orsini L."/>
        </authorList>
    </citation>
    <scope>NUCLEOTIDE SEQUENCE [LARGE SCALE GENOMIC DNA]</scope>
    <source>
        <strain evidence="1">LRV0_1</strain>
    </source>
</reference>
<dbReference type="EMBL" id="JAOYFB010000002">
    <property type="protein sequence ID" value="KAK4005727.1"/>
    <property type="molecule type" value="Genomic_DNA"/>
</dbReference>
<evidence type="ECO:0000313" key="1">
    <source>
        <dbReference type="EMBL" id="KAK4005727.1"/>
    </source>
</evidence>
<name>A0ABQ9YYJ4_9CRUS</name>
<comment type="caution">
    <text evidence="1">The sequence shown here is derived from an EMBL/GenBank/DDBJ whole genome shotgun (WGS) entry which is preliminary data.</text>
</comment>
<sequence>MKTNVGCHTGIRRRRPDTVGLVRHVTWEREVRLLTGHSPEQIGGAFNCPASSLNAHPLSVVLVQRGREPQPSPMK</sequence>
<gene>
    <name evidence="1" type="ORF">OUZ56_010802</name>
</gene>
<keyword evidence="2" id="KW-1185">Reference proteome</keyword>
<accession>A0ABQ9YYJ4</accession>
<proteinExistence type="predicted"/>
<evidence type="ECO:0000313" key="2">
    <source>
        <dbReference type="Proteomes" id="UP001234178"/>
    </source>
</evidence>
<dbReference type="Proteomes" id="UP001234178">
    <property type="component" value="Unassembled WGS sequence"/>
</dbReference>